<dbReference type="Pfam" id="PF00067">
    <property type="entry name" value="p450"/>
    <property type="match status" value="1"/>
</dbReference>
<dbReference type="InterPro" id="IPR002403">
    <property type="entry name" value="Cyt_P450_E_grp-IV"/>
</dbReference>
<proteinExistence type="inferred from homology"/>
<evidence type="ECO:0000256" key="8">
    <source>
        <dbReference type="RuleBase" id="RU000461"/>
    </source>
</evidence>
<reference evidence="9 10" key="1">
    <citation type="submission" date="2016-07" db="EMBL/GenBank/DDBJ databases">
        <title>Draft genome sequence of Prauserella muralis DSM 45305, isolated from a mould-covered wall in an indoor environment.</title>
        <authorList>
            <person name="Ruckert C."/>
            <person name="Albersmeier A."/>
            <person name="Jiang C.-L."/>
            <person name="Jiang Y."/>
            <person name="Kalinowski J."/>
            <person name="Schneider O."/>
            <person name="Winkler A."/>
            <person name="Zotchev S.B."/>
        </authorList>
    </citation>
    <scope>NUCLEOTIDE SEQUENCE [LARGE SCALE GENOMIC DNA]</scope>
    <source>
        <strain evidence="9 10">DSM 45305</strain>
    </source>
</reference>
<dbReference type="PRINTS" id="PR00465">
    <property type="entry name" value="EP450IV"/>
</dbReference>
<keyword evidence="6 8" id="KW-0503">Monooxygenase</keyword>
<name>A0A2V4ADK9_9PSEU</name>
<evidence type="ECO:0000256" key="4">
    <source>
        <dbReference type="ARBA" id="ARBA00023002"/>
    </source>
</evidence>
<dbReference type="AlphaFoldDB" id="A0A2V4ADK9"/>
<dbReference type="GO" id="GO:0016705">
    <property type="term" value="F:oxidoreductase activity, acting on paired donors, with incorporation or reduction of molecular oxygen"/>
    <property type="evidence" value="ECO:0007669"/>
    <property type="project" value="InterPro"/>
</dbReference>
<evidence type="ECO:0008006" key="11">
    <source>
        <dbReference type="Google" id="ProtNLM"/>
    </source>
</evidence>
<evidence type="ECO:0000256" key="1">
    <source>
        <dbReference type="ARBA" id="ARBA00010617"/>
    </source>
</evidence>
<comment type="similarity">
    <text evidence="1 8">Belongs to the cytochrome P450 family.</text>
</comment>
<evidence type="ECO:0000256" key="6">
    <source>
        <dbReference type="ARBA" id="ARBA00023033"/>
    </source>
</evidence>
<dbReference type="InterPro" id="IPR036396">
    <property type="entry name" value="Cyt_P450_sf"/>
</dbReference>
<evidence type="ECO:0000256" key="3">
    <source>
        <dbReference type="ARBA" id="ARBA00022723"/>
    </source>
</evidence>
<evidence type="ECO:0000256" key="7">
    <source>
        <dbReference type="PIRSR" id="PIRSR602403-1"/>
    </source>
</evidence>
<feature type="binding site" description="axial binding residue" evidence="7">
    <location>
        <position position="40"/>
    </location>
    <ligand>
        <name>heme</name>
        <dbReference type="ChEBI" id="CHEBI:30413"/>
    </ligand>
    <ligandPart>
        <name>Fe</name>
        <dbReference type="ChEBI" id="CHEBI:18248"/>
    </ligandPart>
</feature>
<dbReference type="InterPro" id="IPR017972">
    <property type="entry name" value="Cyt_P450_CS"/>
</dbReference>
<comment type="cofactor">
    <cofactor evidence="7">
        <name>heme</name>
        <dbReference type="ChEBI" id="CHEBI:30413"/>
    </cofactor>
</comment>
<dbReference type="Gene3D" id="1.10.630.10">
    <property type="entry name" value="Cytochrome P450"/>
    <property type="match status" value="1"/>
</dbReference>
<evidence type="ECO:0000313" key="10">
    <source>
        <dbReference type="Proteomes" id="UP000249915"/>
    </source>
</evidence>
<keyword evidence="4 8" id="KW-0560">Oxidoreductase</keyword>
<organism evidence="9 10">
    <name type="scientific">Prauserella muralis</name>
    <dbReference type="NCBI Taxonomy" id="588067"/>
    <lineage>
        <taxon>Bacteria</taxon>
        <taxon>Bacillati</taxon>
        <taxon>Actinomycetota</taxon>
        <taxon>Actinomycetes</taxon>
        <taxon>Pseudonocardiales</taxon>
        <taxon>Pseudonocardiaceae</taxon>
        <taxon>Prauserella</taxon>
    </lineage>
</organism>
<evidence type="ECO:0000256" key="5">
    <source>
        <dbReference type="ARBA" id="ARBA00023004"/>
    </source>
</evidence>
<gene>
    <name evidence="9" type="ORF">BAY60_34535</name>
</gene>
<dbReference type="EMBL" id="MASW01000014">
    <property type="protein sequence ID" value="PXY17408.1"/>
    <property type="molecule type" value="Genomic_DNA"/>
</dbReference>
<dbReference type="GO" id="GO:0004497">
    <property type="term" value="F:monooxygenase activity"/>
    <property type="evidence" value="ECO:0007669"/>
    <property type="project" value="UniProtKB-KW"/>
</dbReference>
<dbReference type="SUPFAM" id="SSF48264">
    <property type="entry name" value="Cytochrome P450"/>
    <property type="match status" value="1"/>
</dbReference>
<dbReference type="GO" id="GO:0005506">
    <property type="term" value="F:iron ion binding"/>
    <property type="evidence" value="ECO:0007669"/>
    <property type="project" value="InterPro"/>
</dbReference>
<keyword evidence="10" id="KW-1185">Reference proteome</keyword>
<dbReference type="GO" id="GO:0020037">
    <property type="term" value="F:heme binding"/>
    <property type="evidence" value="ECO:0007669"/>
    <property type="project" value="InterPro"/>
</dbReference>
<dbReference type="PANTHER" id="PTHR24291">
    <property type="entry name" value="CYTOCHROME P450 FAMILY 4"/>
    <property type="match status" value="1"/>
</dbReference>
<sequence>MPECWTDPDTFDPDRFAPHRRENHSHRFAWVPFGGGVHKCIGMHFGTLEVKTILHEMLRTTRWTISHGYQARWDNTSLPVPADGLPVRLHPVDLPGKHQADPAKGLAAGVSYRLCK</sequence>
<evidence type="ECO:0000256" key="2">
    <source>
        <dbReference type="ARBA" id="ARBA00022617"/>
    </source>
</evidence>
<dbReference type="PANTHER" id="PTHR24291:SF50">
    <property type="entry name" value="BIFUNCTIONAL ALBAFLAVENONE MONOOXYGENASE_TERPENE SYNTHASE"/>
    <property type="match status" value="1"/>
</dbReference>
<keyword evidence="5 7" id="KW-0408">Iron</keyword>
<keyword evidence="3 7" id="KW-0479">Metal-binding</keyword>
<dbReference type="PROSITE" id="PS00086">
    <property type="entry name" value="CYTOCHROME_P450"/>
    <property type="match status" value="1"/>
</dbReference>
<keyword evidence="2 7" id="KW-0349">Heme</keyword>
<dbReference type="Proteomes" id="UP000249915">
    <property type="component" value="Unassembled WGS sequence"/>
</dbReference>
<dbReference type="InterPro" id="IPR050196">
    <property type="entry name" value="Cytochrome_P450_Monoox"/>
</dbReference>
<accession>A0A2V4ADK9</accession>
<dbReference type="InterPro" id="IPR001128">
    <property type="entry name" value="Cyt_P450"/>
</dbReference>
<comment type="caution">
    <text evidence="9">The sequence shown here is derived from an EMBL/GenBank/DDBJ whole genome shotgun (WGS) entry which is preliminary data.</text>
</comment>
<evidence type="ECO:0000313" key="9">
    <source>
        <dbReference type="EMBL" id="PXY17408.1"/>
    </source>
</evidence>
<protein>
    <recommendedName>
        <fullName evidence="11">Cytochrome P450</fullName>
    </recommendedName>
</protein>